<evidence type="ECO:0000256" key="6">
    <source>
        <dbReference type="ARBA" id="ARBA00022840"/>
    </source>
</evidence>
<comment type="pathway">
    <text evidence="1 10">Purine metabolism; IMP biosynthesis via de novo pathway; N(1)-(5-phospho-D-ribosyl)glycinamide from 5-phospho-alpha-D-ribose 1-diphosphate: step 2/2.</text>
</comment>
<dbReference type="InterPro" id="IPR020561">
    <property type="entry name" value="PRibGlycinamid_synth_ATP-grasp"/>
</dbReference>
<dbReference type="Pfam" id="PF01071">
    <property type="entry name" value="GARS_A"/>
    <property type="match status" value="1"/>
</dbReference>
<evidence type="ECO:0000256" key="8">
    <source>
        <dbReference type="ARBA" id="ARBA00042242"/>
    </source>
</evidence>
<dbReference type="UniPathway" id="UPA00074">
    <property type="reaction ID" value="UER00125"/>
</dbReference>
<keyword evidence="5 10" id="KW-0658">Purine biosynthesis</keyword>
<dbReference type="InterPro" id="IPR020562">
    <property type="entry name" value="PRibGlycinamide_synth_N"/>
</dbReference>
<evidence type="ECO:0000259" key="12">
    <source>
        <dbReference type="PROSITE" id="PS50975"/>
    </source>
</evidence>
<reference evidence="13 14" key="1">
    <citation type="submission" date="2016-01" db="EMBL/GenBank/DDBJ databases">
        <authorList>
            <person name="Oliw E.H."/>
        </authorList>
    </citation>
    <scope>NUCLEOTIDE SEQUENCE [LARGE SCALE GENOMIC DNA]</scope>
    <source>
        <strain evidence="13 14">DNF00307</strain>
    </source>
</reference>
<dbReference type="InterPro" id="IPR016185">
    <property type="entry name" value="PreATP-grasp_dom_sf"/>
</dbReference>
<dbReference type="EC" id="6.3.4.13" evidence="2 10"/>
<dbReference type="GO" id="GO:0005524">
    <property type="term" value="F:ATP binding"/>
    <property type="evidence" value="ECO:0007669"/>
    <property type="project" value="UniProtKB-UniRule"/>
</dbReference>
<sequence>MDIISKNYLSKNKLPIIEVNMRILLLGNGGREHALAWKISQSDKCEKLFIAPGNAGTQLVGENVDIDVNEFEKLKDFAIDEKVELVVVGPEIPLVNGIYDSFKNDPRTANIFVIGPSKKGAVLEGSKDFAKAFMLRHNIPTAAYSTFDNTNIEEGLLFLEKLTPPYVIKADGLAAGKGVLIIDTIEEAKQELRNMLCGMFGKASSKVIIEEFLSGVECSVFVLTDGVHYKILPEAKDYKRVGEGDTGLNTGGMGSISPVPFATEEWMKKVEDRIIRPTVEGLREEGIDYKGFIFFGLINVNGDPMVIEYNCRMGDPETESVMLRLKSDIVDLFEGVINTDLDTKEIIVDNRTAVCVMLVSGGYPGTYLKGQHITGVEAVKDSIVFHSGTTIKNNLLETNGGRVIAISSYGNSKEEALERSFIGASKIEFKDKYFRKDIGFDL</sequence>
<dbReference type="GO" id="GO:0004637">
    <property type="term" value="F:phosphoribosylamine-glycine ligase activity"/>
    <property type="evidence" value="ECO:0007669"/>
    <property type="project" value="UniProtKB-UniRule"/>
</dbReference>
<comment type="catalytic activity">
    <reaction evidence="10">
        <text>5-phospho-beta-D-ribosylamine + glycine + ATP = N(1)-(5-phospho-beta-D-ribosyl)glycinamide + ADP + phosphate + H(+)</text>
        <dbReference type="Rhea" id="RHEA:17453"/>
        <dbReference type="ChEBI" id="CHEBI:15378"/>
        <dbReference type="ChEBI" id="CHEBI:30616"/>
        <dbReference type="ChEBI" id="CHEBI:43474"/>
        <dbReference type="ChEBI" id="CHEBI:57305"/>
        <dbReference type="ChEBI" id="CHEBI:58681"/>
        <dbReference type="ChEBI" id="CHEBI:143788"/>
        <dbReference type="ChEBI" id="CHEBI:456216"/>
        <dbReference type="EC" id="6.3.4.13"/>
    </reaction>
</comment>
<dbReference type="NCBIfam" id="TIGR00877">
    <property type="entry name" value="purD"/>
    <property type="match status" value="1"/>
</dbReference>
<evidence type="ECO:0000256" key="5">
    <source>
        <dbReference type="ARBA" id="ARBA00022755"/>
    </source>
</evidence>
<dbReference type="Gene3D" id="3.30.1490.20">
    <property type="entry name" value="ATP-grasp fold, A domain"/>
    <property type="match status" value="1"/>
</dbReference>
<dbReference type="Gene3D" id="3.40.50.20">
    <property type="match status" value="1"/>
</dbReference>
<dbReference type="Pfam" id="PF02843">
    <property type="entry name" value="GARS_C"/>
    <property type="match status" value="1"/>
</dbReference>
<dbReference type="InterPro" id="IPR011054">
    <property type="entry name" value="Rudment_hybrid_motif"/>
</dbReference>
<keyword evidence="4 11" id="KW-0547">Nucleotide-binding</keyword>
<dbReference type="Gene3D" id="3.90.600.10">
    <property type="entry name" value="Phosphoribosylglycinamide synthetase, C-terminal domain"/>
    <property type="match status" value="1"/>
</dbReference>
<dbReference type="PROSITE" id="PS50975">
    <property type="entry name" value="ATP_GRASP"/>
    <property type="match status" value="1"/>
</dbReference>
<evidence type="ECO:0000256" key="2">
    <source>
        <dbReference type="ARBA" id="ARBA00013255"/>
    </source>
</evidence>
<evidence type="ECO:0000256" key="10">
    <source>
        <dbReference type="HAMAP-Rule" id="MF_00138"/>
    </source>
</evidence>
<evidence type="ECO:0000256" key="4">
    <source>
        <dbReference type="ARBA" id="ARBA00022741"/>
    </source>
</evidence>
<dbReference type="GO" id="GO:0006189">
    <property type="term" value="P:'de novo' IMP biosynthetic process"/>
    <property type="evidence" value="ECO:0007669"/>
    <property type="project" value="UniProtKB-UniRule"/>
</dbReference>
<feature type="domain" description="ATP-grasp" evidence="12">
    <location>
        <begin position="131"/>
        <end position="338"/>
    </location>
</feature>
<dbReference type="PATRIC" id="fig|419005.5.peg.1409"/>
<dbReference type="SUPFAM" id="SSF52440">
    <property type="entry name" value="PreATP-grasp domain"/>
    <property type="match status" value="1"/>
</dbReference>
<protein>
    <recommendedName>
        <fullName evidence="2 10">Phosphoribosylamine--glycine ligase</fullName>
        <ecNumber evidence="2 10">6.3.4.13</ecNumber>
    </recommendedName>
    <alternativeName>
        <fullName evidence="10">GARS</fullName>
    </alternativeName>
    <alternativeName>
        <fullName evidence="8 10">Glycinamide ribonucleotide synthetase</fullName>
    </alternativeName>
    <alternativeName>
        <fullName evidence="9 10">Phosphoribosylglycinamide synthetase</fullName>
    </alternativeName>
</protein>
<dbReference type="InterPro" id="IPR037123">
    <property type="entry name" value="PRibGlycinamide_synth_C_sf"/>
</dbReference>
<evidence type="ECO:0000313" key="13">
    <source>
        <dbReference type="EMBL" id="KXB77502.1"/>
    </source>
</evidence>
<name>A0A134BC25_9BACT</name>
<comment type="caution">
    <text evidence="13">The sequence shown here is derived from an EMBL/GenBank/DDBJ whole genome shotgun (WGS) entry which is preliminary data.</text>
</comment>
<gene>
    <name evidence="10" type="primary">purD</name>
    <name evidence="13" type="ORF">HMPREF1860_01399</name>
</gene>
<dbReference type="Proteomes" id="UP000070531">
    <property type="component" value="Unassembled WGS sequence"/>
</dbReference>
<dbReference type="AlphaFoldDB" id="A0A134BC25"/>
<dbReference type="PANTHER" id="PTHR43472:SF1">
    <property type="entry name" value="PHOSPHORIBOSYLAMINE--GLYCINE LIGASE, CHLOROPLASTIC"/>
    <property type="match status" value="1"/>
</dbReference>
<organism evidence="13">
    <name type="scientific">Prevotella amnii</name>
    <dbReference type="NCBI Taxonomy" id="419005"/>
    <lineage>
        <taxon>Bacteria</taxon>
        <taxon>Pseudomonadati</taxon>
        <taxon>Bacteroidota</taxon>
        <taxon>Bacteroidia</taxon>
        <taxon>Bacteroidales</taxon>
        <taxon>Prevotellaceae</taxon>
        <taxon>Prevotella</taxon>
    </lineage>
</organism>
<dbReference type="GO" id="GO:0009113">
    <property type="term" value="P:purine nucleobase biosynthetic process"/>
    <property type="evidence" value="ECO:0007669"/>
    <property type="project" value="InterPro"/>
</dbReference>
<dbReference type="InterPro" id="IPR000115">
    <property type="entry name" value="PRibGlycinamide_synth"/>
</dbReference>
<dbReference type="GO" id="GO:0046872">
    <property type="term" value="F:metal ion binding"/>
    <property type="evidence" value="ECO:0007669"/>
    <property type="project" value="InterPro"/>
</dbReference>
<evidence type="ECO:0000256" key="7">
    <source>
        <dbReference type="ARBA" id="ARBA00038345"/>
    </source>
</evidence>
<dbReference type="InterPro" id="IPR020560">
    <property type="entry name" value="PRibGlycinamide_synth_C-dom"/>
</dbReference>
<dbReference type="SUPFAM" id="SSF56059">
    <property type="entry name" value="Glutathione synthetase ATP-binding domain-like"/>
    <property type="match status" value="1"/>
</dbReference>
<proteinExistence type="inferred from homology"/>
<evidence type="ECO:0000256" key="11">
    <source>
        <dbReference type="PROSITE-ProRule" id="PRU00409"/>
    </source>
</evidence>
<dbReference type="SUPFAM" id="SSF51246">
    <property type="entry name" value="Rudiment single hybrid motif"/>
    <property type="match status" value="1"/>
</dbReference>
<evidence type="ECO:0000313" key="14">
    <source>
        <dbReference type="Proteomes" id="UP000070531"/>
    </source>
</evidence>
<dbReference type="InterPro" id="IPR011761">
    <property type="entry name" value="ATP-grasp"/>
</dbReference>
<dbReference type="EMBL" id="LSDL01000068">
    <property type="protein sequence ID" value="KXB77502.1"/>
    <property type="molecule type" value="Genomic_DNA"/>
</dbReference>
<dbReference type="Pfam" id="PF02844">
    <property type="entry name" value="GARS_N"/>
    <property type="match status" value="1"/>
</dbReference>
<evidence type="ECO:0000256" key="1">
    <source>
        <dbReference type="ARBA" id="ARBA00005174"/>
    </source>
</evidence>
<keyword evidence="6 11" id="KW-0067">ATP-binding</keyword>
<accession>A0A134BC25</accession>
<dbReference type="InterPro" id="IPR013815">
    <property type="entry name" value="ATP_grasp_subdomain_1"/>
</dbReference>
<dbReference type="SMART" id="SM01209">
    <property type="entry name" value="GARS_A"/>
    <property type="match status" value="1"/>
</dbReference>
<dbReference type="Gene3D" id="3.30.470.20">
    <property type="entry name" value="ATP-grasp fold, B domain"/>
    <property type="match status" value="1"/>
</dbReference>
<dbReference type="HAMAP" id="MF_00138">
    <property type="entry name" value="GARS"/>
    <property type="match status" value="1"/>
</dbReference>
<dbReference type="SMART" id="SM01210">
    <property type="entry name" value="GARS_C"/>
    <property type="match status" value="1"/>
</dbReference>
<dbReference type="STRING" id="419005.HMPREF1860_01399"/>
<evidence type="ECO:0000256" key="9">
    <source>
        <dbReference type="ARBA" id="ARBA00042864"/>
    </source>
</evidence>
<dbReference type="PANTHER" id="PTHR43472">
    <property type="entry name" value="PHOSPHORIBOSYLAMINE--GLYCINE LIGASE"/>
    <property type="match status" value="1"/>
</dbReference>
<keyword evidence="3 10" id="KW-0436">Ligase</keyword>
<comment type="similarity">
    <text evidence="7 10">Belongs to the GARS family.</text>
</comment>
<evidence type="ECO:0000256" key="3">
    <source>
        <dbReference type="ARBA" id="ARBA00022598"/>
    </source>
</evidence>